<dbReference type="PANTHER" id="PTHR11017:SF418">
    <property type="entry name" value="DISEASE RESISTANCE PROTEIN (TIR-NBS-LRR CLASS) FAMILY-RELATED"/>
    <property type="match status" value="1"/>
</dbReference>
<reference evidence="9" key="1">
    <citation type="journal article" date="2019" name="Database">
        <title>The radish genome database (RadishGD): an integrated information resource for radish genomics.</title>
        <authorList>
            <person name="Yu H.J."/>
            <person name="Baek S."/>
            <person name="Lee Y.J."/>
            <person name="Cho A."/>
            <person name="Mun J.H."/>
        </authorList>
    </citation>
    <scope>NUCLEOTIDE SEQUENCE [LARGE SCALE GENOMIC DNA]</scope>
    <source>
        <strain evidence="9">cv. WK10039</strain>
    </source>
</reference>
<dbReference type="SMART" id="SM00382">
    <property type="entry name" value="AAA"/>
    <property type="match status" value="1"/>
</dbReference>
<accession>A0A6J0L3W5</accession>
<dbReference type="FunFam" id="3.80.10.10:FF:000386">
    <property type="entry name" value="Disease resistance protein RPS4"/>
    <property type="match status" value="1"/>
</dbReference>
<keyword evidence="4" id="KW-0378">Hydrolase</keyword>
<dbReference type="PANTHER" id="PTHR11017">
    <property type="entry name" value="LEUCINE-RICH REPEAT-CONTAINING PROTEIN"/>
    <property type="match status" value="1"/>
</dbReference>
<dbReference type="SUPFAM" id="SSF46785">
    <property type="entry name" value="Winged helix' DNA-binding domain"/>
    <property type="match status" value="1"/>
</dbReference>
<evidence type="ECO:0000313" key="9">
    <source>
        <dbReference type="Proteomes" id="UP000504610"/>
    </source>
</evidence>
<dbReference type="InterPro" id="IPR058192">
    <property type="entry name" value="WHD_ROQ1-like"/>
</dbReference>
<dbReference type="Gene3D" id="1.10.8.430">
    <property type="entry name" value="Helical domain of apoptotic protease-activating factors"/>
    <property type="match status" value="1"/>
</dbReference>
<dbReference type="GO" id="GO:0061809">
    <property type="term" value="F:NAD+ nucleosidase activity, cyclic ADP-ribose generating"/>
    <property type="evidence" value="ECO:0007669"/>
    <property type="project" value="UniProtKB-EC"/>
</dbReference>
<dbReference type="InterPro" id="IPR002182">
    <property type="entry name" value="NB-ARC"/>
</dbReference>
<keyword evidence="9" id="KW-1185">Reference proteome</keyword>
<dbReference type="Pfam" id="PF07725">
    <property type="entry name" value="LRR_3"/>
    <property type="match status" value="1"/>
</dbReference>
<dbReference type="GO" id="GO:0007165">
    <property type="term" value="P:signal transduction"/>
    <property type="evidence" value="ECO:0007669"/>
    <property type="project" value="InterPro"/>
</dbReference>
<evidence type="ECO:0000256" key="4">
    <source>
        <dbReference type="ARBA" id="ARBA00022801"/>
    </source>
</evidence>
<dbReference type="Pfam" id="PF00931">
    <property type="entry name" value="NB-ARC"/>
    <property type="match status" value="1"/>
</dbReference>
<dbReference type="InterPro" id="IPR042197">
    <property type="entry name" value="Apaf_helical"/>
</dbReference>
<evidence type="ECO:0000256" key="2">
    <source>
        <dbReference type="ARBA" id="ARBA00022614"/>
    </source>
</evidence>
<dbReference type="SMART" id="SM00255">
    <property type="entry name" value="TIR"/>
    <property type="match status" value="1"/>
</dbReference>
<dbReference type="InterPro" id="IPR000157">
    <property type="entry name" value="TIR_dom"/>
</dbReference>
<proteinExistence type="predicted"/>
<evidence type="ECO:0000256" key="7">
    <source>
        <dbReference type="ARBA" id="ARBA00047304"/>
    </source>
</evidence>
<name>A0A6J0L3W5_RAPSA</name>
<dbReference type="InterPro" id="IPR003593">
    <property type="entry name" value="AAA+_ATPase"/>
</dbReference>
<evidence type="ECO:0000313" key="10">
    <source>
        <dbReference type="RefSeq" id="XP_018454271.2"/>
    </source>
</evidence>
<dbReference type="Pfam" id="PF01582">
    <property type="entry name" value="TIR"/>
    <property type="match status" value="1"/>
</dbReference>
<dbReference type="PRINTS" id="PR00364">
    <property type="entry name" value="DISEASERSIST"/>
</dbReference>
<dbReference type="Gene3D" id="3.40.50.10140">
    <property type="entry name" value="Toll/interleukin-1 receptor homology (TIR) domain"/>
    <property type="match status" value="1"/>
</dbReference>
<dbReference type="Gene3D" id="3.40.50.300">
    <property type="entry name" value="P-loop containing nucleotide triphosphate hydrolases"/>
    <property type="match status" value="1"/>
</dbReference>
<dbReference type="SUPFAM" id="SSF52540">
    <property type="entry name" value="P-loop containing nucleoside triphosphate hydrolases"/>
    <property type="match status" value="1"/>
</dbReference>
<protein>
    <recommendedName>
        <fullName evidence="1">ADP-ribosyl cyclase/cyclic ADP-ribose hydrolase</fullName>
        <ecNumber evidence="1">3.2.2.6</ecNumber>
    </recommendedName>
</protein>
<evidence type="ECO:0000259" key="8">
    <source>
        <dbReference type="PROSITE" id="PS50104"/>
    </source>
</evidence>
<reference evidence="10" key="2">
    <citation type="submission" date="2025-08" db="UniProtKB">
        <authorList>
            <consortium name="RefSeq"/>
        </authorList>
    </citation>
    <scope>IDENTIFICATION</scope>
    <source>
        <tissue evidence="10">Leaf</tissue>
    </source>
</reference>
<dbReference type="PROSITE" id="PS50104">
    <property type="entry name" value="TIR"/>
    <property type="match status" value="1"/>
</dbReference>
<organism evidence="9 10">
    <name type="scientific">Raphanus sativus</name>
    <name type="common">Radish</name>
    <name type="synonym">Raphanus raphanistrum var. sativus</name>
    <dbReference type="NCBI Taxonomy" id="3726"/>
    <lineage>
        <taxon>Eukaryota</taxon>
        <taxon>Viridiplantae</taxon>
        <taxon>Streptophyta</taxon>
        <taxon>Embryophyta</taxon>
        <taxon>Tracheophyta</taxon>
        <taxon>Spermatophyta</taxon>
        <taxon>Magnoliopsida</taxon>
        <taxon>eudicotyledons</taxon>
        <taxon>Gunneridae</taxon>
        <taxon>Pentapetalae</taxon>
        <taxon>rosids</taxon>
        <taxon>malvids</taxon>
        <taxon>Brassicales</taxon>
        <taxon>Brassicaceae</taxon>
        <taxon>Brassiceae</taxon>
        <taxon>Raphanus</taxon>
    </lineage>
</organism>
<keyword evidence="3" id="KW-0677">Repeat</keyword>
<dbReference type="InterPro" id="IPR027417">
    <property type="entry name" value="P-loop_NTPase"/>
</dbReference>
<dbReference type="SUPFAM" id="SSF52200">
    <property type="entry name" value="Toll/Interleukin receptor TIR domain"/>
    <property type="match status" value="1"/>
</dbReference>
<dbReference type="GeneID" id="108825471"/>
<evidence type="ECO:0000256" key="1">
    <source>
        <dbReference type="ARBA" id="ARBA00011982"/>
    </source>
</evidence>
<keyword evidence="5" id="KW-0611">Plant defense</keyword>
<dbReference type="Proteomes" id="UP000504610">
    <property type="component" value="Chromosome 9"/>
</dbReference>
<dbReference type="EC" id="3.2.2.6" evidence="1"/>
<keyword evidence="6" id="KW-0520">NAD</keyword>
<dbReference type="GO" id="GO:0043531">
    <property type="term" value="F:ADP binding"/>
    <property type="evidence" value="ECO:0007669"/>
    <property type="project" value="InterPro"/>
</dbReference>
<dbReference type="InterPro" id="IPR011713">
    <property type="entry name" value="Leu-rich_rpt_3"/>
</dbReference>
<gene>
    <name evidence="10" type="primary">LOC108825471</name>
</gene>
<evidence type="ECO:0000256" key="3">
    <source>
        <dbReference type="ARBA" id="ARBA00022737"/>
    </source>
</evidence>
<dbReference type="Gene3D" id="3.80.10.10">
    <property type="entry name" value="Ribonuclease Inhibitor"/>
    <property type="match status" value="2"/>
</dbReference>
<feature type="domain" description="TIR" evidence="8">
    <location>
        <begin position="11"/>
        <end position="175"/>
    </location>
</feature>
<comment type="catalytic activity">
    <reaction evidence="7">
        <text>NAD(+) + H2O = ADP-D-ribose + nicotinamide + H(+)</text>
        <dbReference type="Rhea" id="RHEA:16301"/>
        <dbReference type="ChEBI" id="CHEBI:15377"/>
        <dbReference type="ChEBI" id="CHEBI:15378"/>
        <dbReference type="ChEBI" id="CHEBI:17154"/>
        <dbReference type="ChEBI" id="CHEBI:57540"/>
        <dbReference type="ChEBI" id="CHEBI:57967"/>
        <dbReference type="EC" id="3.2.2.6"/>
    </reaction>
    <physiologicalReaction direction="left-to-right" evidence="7">
        <dbReference type="Rhea" id="RHEA:16302"/>
    </physiologicalReaction>
</comment>
<evidence type="ECO:0000256" key="6">
    <source>
        <dbReference type="ARBA" id="ARBA00023027"/>
    </source>
</evidence>
<dbReference type="OrthoDB" id="1046668at2759"/>
<dbReference type="InterPro" id="IPR044974">
    <property type="entry name" value="Disease_R_plants"/>
</dbReference>
<evidence type="ECO:0000256" key="5">
    <source>
        <dbReference type="ARBA" id="ARBA00022821"/>
    </source>
</evidence>
<dbReference type="Pfam" id="PF23282">
    <property type="entry name" value="WHD_ROQ1"/>
    <property type="match status" value="1"/>
</dbReference>
<dbReference type="RefSeq" id="XP_018454271.2">
    <property type="nucleotide sequence ID" value="XM_018598769.2"/>
</dbReference>
<dbReference type="InterPro" id="IPR032675">
    <property type="entry name" value="LRR_dom_sf"/>
</dbReference>
<dbReference type="FunFam" id="1.10.8.430:FF:000002">
    <property type="entry name" value="Disease resistance protein (TIR-NBS-LRR class)"/>
    <property type="match status" value="1"/>
</dbReference>
<dbReference type="SUPFAM" id="SSF52058">
    <property type="entry name" value="L domain-like"/>
    <property type="match status" value="1"/>
</dbReference>
<sequence length="994" mass="113077">MASSSSFPRTWRYRVFPSFHGPDVRKTFLSHLRKQFNCYGITMFDDQGIERSQIIAPALTQAIRKSRISIVVLSKNYASSSWCLDELLEILKCKEDMGQIVMTIFYGVDPSHVRKQTGDFGKVFKKTCRGKTEEESQRWSQALTYVGNIAGEDFLNWDNEAQMIEEIAQDILDKLNATPSEDFDGMVGLEAHLKEMESLLDLDCDGVKMVAIIGPAGIGKTTIARALHSLLSNRFHLTCFVDNLRGSYHSGFDEYGLKLRLQEQFLSKILNHNGIRICHLGAVQENLCDQKVLIILDDVNSLNQLEALANETTWFGPGSRIVVTTEDLEILQQHGIDNTYHVGFPFDEEAIEILCRYAFRQRSPLHGYKVLCRRITELCGNLPLALRLVGSSLRGKIEDEWEDIMNRLETVLDREIEEILRVGYESLDENEQTLFLHIAVFFNNENSDIVKAMFADGKLVVKRGLKILLNRSLIDTYGERIEMHKLLQQMARQAIRKQEPWRHQILMDTFEICDVLENETGTSVVSGISFDVSGISELIVSKRAFKRMSNLRFLAIYKSIHDGNDGIHIPAEMEFPRRLRLLQWTAYPNKCLPSTFHPENLVNLCMRYSKLEYLWQGTQPLTNLKKMDLTLSCHLKELPDLSNATNLEKLDLSVCESLVEIPTSFSHLQKLKDLRMGNCINLQVIPPHLNLGSLENIDMQRCSKLRNFSIISTNLVKVDISYTEIEDVSGVRLFPRLACFSVKKSGKLKGLRHLPTSLWYLDLSYTDIESIPDCIKALYSLHLTLTGCRRLRSLPELPGSLKSLTAEDCESLKTIFSPLNHSSDATLVFTNCFKLDQQARKEIIQRSSLCRWAILPGREVPSEFDYRARGNSFIIVIPDGDNSLSDLSRLKLCAAVSPDDQTSESNGFESLCCRIGNGEIEPVEEVFHLGIFSKCCGEHLFIFNSRLPFINSSKKSREILFEFSCSYNSFDIIECGVHIWTEDVLDSISLTNGR</sequence>
<dbReference type="InterPro" id="IPR036390">
    <property type="entry name" value="WH_DNA-bd_sf"/>
</dbReference>
<dbReference type="InterPro" id="IPR035897">
    <property type="entry name" value="Toll_tir_struct_dom_sf"/>
</dbReference>
<dbReference type="FunFam" id="3.40.50.300:FF:001002">
    <property type="entry name" value="Disease resistance protein (TIR-NBS-LRR class)"/>
    <property type="match status" value="1"/>
</dbReference>
<dbReference type="FunFam" id="3.40.50.10140:FF:000007">
    <property type="entry name" value="Disease resistance protein (TIR-NBS-LRR class)"/>
    <property type="match status" value="1"/>
</dbReference>
<dbReference type="AlphaFoldDB" id="A0A6J0L3W5"/>
<keyword evidence="2" id="KW-0433">Leucine-rich repeat</keyword>
<dbReference type="GO" id="GO:0006952">
    <property type="term" value="P:defense response"/>
    <property type="evidence" value="ECO:0007669"/>
    <property type="project" value="UniProtKB-KW"/>
</dbReference>
<dbReference type="KEGG" id="rsz:108825471"/>